<proteinExistence type="predicted"/>
<accession>A0ACD3SKX8</accession>
<evidence type="ECO:0000313" key="2">
    <source>
        <dbReference type="Proteomes" id="UP000004277"/>
    </source>
</evidence>
<gene>
    <name evidence="1" type="ORF">MW7_015730</name>
</gene>
<comment type="caution">
    <text evidence="1">The sequence shown here is derived from an EMBL/GenBank/DDBJ whole genome shotgun (WGS) entry which is preliminary data.</text>
</comment>
<name>A0ACD3SKX8_9BURK</name>
<sequence length="203" mass="22249">MLLHLDKSLGVVIAQYGNWVYVILAAIVFCETGLVVLPFLPGDSLLFIAGAFSAGGAIHPVLLVALLVAAAVIGNTVNYTIGRWTGFKIYEHPSRWIDRQALRRTHDFYERHGGKMLVAARFIPVVRTFAPFVAGVSQMDMRRFQLFNIAGALLWVVGLVSLGYFFGNLPFVREHLSTIALVGVCAAVGPLLLAGLWKLVRRA</sequence>
<dbReference type="EMBL" id="AKCV02000026">
    <property type="protein sequence ID" value="TMS56894.1"/>
    <property type="molecule type" value="Genomic_DNA"/>
</dbReference>
<protein>
    <submittedName>
        <fullName evidence="1">Uncharacterized protein</fullName>
    </submittedName>
</protein>
<organism evidence="1 2">
    <name type="scientific">Imbroritus primus</name>
    <dbReference type="NCBI Taxonomy" id="3058603"/>
    <lineage>
        <taxon>Bacteria</taxon>
        <taxon>Pseudomonadati</taxon>
        <taxon>Pseudomonadota</taxon>
        <taxon>Betaproteobacteria</taxon>
        <taxon>Burkholderiales</taxon>
        <taxon>Burkholderiaceae</taxon>
        <taxon>Imbroritus</taxon>
    </lineage>
</organism>
<reference evidence="1" key="1">
    <citation type="submission" date="2019-05" db="EMBL/GenBank/DDBJ databases">
        <title>Revised genome assembly of Burkholderiaceae (previously Ralstonia) sp. PBA.</title>
        <authorList>
            <person name="Gan H.M."/>
        </authorList>
    </citation>
    <scope>NUCLEOTIDE SEQUENCE</scope>
    <source>
        <strain evidence="1">PBA</strain>
    </source>
</reference>
<evidence type="ECO:0000313" key="1">
    <source>
        <dbReference type="EMBL" id="TMS56894.1"/>
    </source>
</evidence>
<keyword evidence="2" id="KW-1185">Reference proteome</keyword>
<dbReference type="Proteomes" id="UP000004277">
    <property type="component" value="Unassembled WGS sequence"/>
</dbReference>